<feature type="region of interest" description="Disordered" evidence="1">
    <location>
        <begin position="206"/>
        <end position="225"/>
    </location>
</feature>
<feature type="region of interest" description="Disordered" evidence="1">
    <location>
        <begin position="393"/>
        <end position="423"/>
    </location>
</feature>
<dbReference type="Pfam" id="PF02825">
    <property type="entry name" value="WWE"/>
    <property type="match status" value="1"/>
</dbReference>
<organism evidence="3">
    <name type="scientific">Haptolina ericina</name>
    <dbReference type="NCBI Taxonomy" id="156174"/>
    <lineage>
        <taxon>Eukaryota</taxon>
        <taxon>Haptista</taxon>
        <taxon>Haptophyta</taxon>
        <taxon>Prymnesiophyceae</taxon>
        <taxon>Prymnesiales</taxon>
        <taxon>Prymnesiaceae</taxon>
        <taxon>Haptolina</taxon>
    </lineage>
</organism>
<accession>A0A7S3B1Q3</accession>
<reference evidence="3" key="1">
    <citation type="submission" date="2021-01" db="EMBL/GenBank/DDBJ databases">
        <authorList>
            <person name="Corre E."/>
            <person name="Pelletier E."/>
            <person name="Niang G."/>
            <person name="Scheremetjew M."/>
            <person name="Finn R."/>
            <person name="Kale V."/>
            <person name="Holt S."/>
            <person name="Cochrane G."/>
            <person name="Meng A."/>
            <person name="Brown T."/>
            <person name="Cohen L."/>
        </authorList>
    </citation>
    <scope>NUCLEOTIDE SEQUENCE</scope>
    <source>
        <strain evidence="3">CCMP281</strain>
    </source>
</reference>
<gene>
    <name evidence="3" type="ORF">HERI1096_LOCUS20401</name>
</gene>
<dbReference type="InterPro" id="IPR004170">
    <property type="entry name" value="WWE_dom"/>
</dbReference>
<sequence length="423" mass="44993">MGSSAAECGPICGPQVAFFLGPKRERSHLSSSRRFCFMVVWSWWTDNERFEAFSDEQTRLLEEAFATAGERAKVILPMERGDYVVKFTRVRGWVQHRVSNARLWRMVERRTKADESNEVSEIPAAQPDQEHISTVSSSSVSIATLPKVSRALNDANPSRLAEDELRVAQVVEAAEAAAELHAETSSGGSYATCGIVVGSASVESSTAARADEGSDTTETPEGDEALTVGDDWQGRAEWFPLVSSTTANKPLCMAASGSGDTVAKGRKCEGGLGGMDTAAAGDTTEEDDDDEFLGGNAPSGVMTHGGELEGETEREVQQLVTHAPASLLAAPGGGEELCGQLRYVLTQSLDSCVAALENLKAQPNAGCADEYRFFYSVLQQRITVLRGWAGNGTGGAAASERDGKAGANDSEEAAVKRARSALR</sequence>
<dbReference type="InterPro" id="IPR037197">
    <property type="entry name" value="WWE_dom_sf"/>
</dbReference>
<feature type="compositionally biased region" description="Acidic residues" evidence="1">
    <location>
        <begin position="283"/>
        <end position="292"/>
    </location>
</feature>
<name>A0A7S3B1Q3_9EUKA</name>
<proteinExistence type="predicted"/>
<feature type="domain" description="WWE" evidence="2">
    <location>
        <begin position="27"/>
        <end position="109"/>
    </location>
</feature>
<feature type="compositionally biased region" description="Acidic residues" evidence="1">
    <location>
        <begin position="213"/>
        <end position="224"/>
    </location>
</feature>
<dbReference type="AlphaFoldDB" id="A0A7S3B1Q3"/>
<protein>
    <recommendedName>
        <fullName evidence="2">WWE domain-containing protein</fullName>
    </recommendedName>
</protein>
<dbReference type="EMBL" id="HBHX01036701">
    <property type="protein sequence ID" value="CAE0119700.1"/>
    <property type="molecule type" value="Transcribed_RNA"/>
</dbReference>
<dbReference type="SUPFAM" id="SSF117839">
    <property type="entry name" value="WWE domain"/>
    <property type="match status" value="1"/>
</dbReference>
<dbReference type="PROSITE" id="PS50918">
    <property type="entry name" value="WWE"/>
    <property type="match status" value="1"/>
</dbReference>
<evidence type="ECO:0000256" key="1">
    <source>
        <dbReference type="SAM" id="MobiDB-lite"/>
    </source>
</evidence>
<feature type="region of interest" description="Disordered" evidence="1">
    <location>
        <begin position="272"/>
        <end position="312"/>
    </location>
</feature>
<evidence type="ECO:0000313" key="3">
    <source>
        <dbReference type="EMBL" id="CAE0119700.1"/>
    </source>
</evidence>
<evidence type="ECO:0000259" key="2">
    <source>
        <dbReference type="PROSITE" id="PS50918"/>
    </source>
</evidence>